<evidence type="ECO:0000313" key="1">
    <source>
        <dbReference type="EMBL" id="HIU68762.1"/>
    </source>
</evidence>
<reference evidence="1" key="1">
    <citation type="submission" date="2020-10" db="EMBL/GenBank/DDBJ databases">
        <authorList>
            <person name="Gilroy R."/>
        </authorList>
    </citation>
    <scope>NUCLEOTIDE SEQUENCE</scope>
    <source>
        <strain evidence="1">CHK176-6737</strain>
    </source>
</reference>
<proteinExistence type="predicted"/>
<comment type="caution">
    <text evidence="1">The sequence shown here is derived from an EMBL/GenBank/DDBJ whole genome shotgun (WGS) entry which is preliminary data.</text>
</comment>
<dbReference type="EMBL" id="DVNM01000012">
    <property type="protein sequence ID" value="HIU68762.1"/>
    <property type="molecule type" value="Genomic_DNA"/>
</dbReference>
<protein>
    <submittedName>
        <fullName evidence="1">Uncharacterized protein</fullName>
    </submittedName>
</protein>
<evidence type="ECO:0000313" key="2">
    <source>
        <dbReference type="Proteomes" id="UP000824125"/>
    </source>
</evidence>
<gene>
    <name evidence="1" type="ORF">IAD23_02240</name>
</gene>
<reference evidence="1" key="2">
    <citation type="journal article" date="2021" name="PeerJ">
        <title>Extensive microbial diversity within the chicken gut microbiome revealed by metagenomics and culture.</title>
        <authorList>
            <person name="Gilroy R."/>
            <person name="Ravi A."/>
            <person name="Getino M."/>
            <person name="Pursley I."/>
            <person name="Horton D.L."/>
            <person name="Alikhan N.F."/>
            <person name="Baker D."/>
            <person name="Gharbi K."/>
            <person name="Hall N."/>
            <person name="Watson M."/>
            <person name="Adriaenssens E.M."/>
            <person name="Foster-Nyarko E."/>
            <person name="Jarju S."/>
            <person name="Secka A."/>
            <person name="Antonio M."/>
            <person name="Oren A."/>
            <person name="Chaudhuri R.R."/>
            <person name="La Ragione R."/>
            <person name="Hildebrand F."/>
            <person name="Pallen M.J."/>
        </authorList>
    </citation>
    <scope>NUCLEOTIDE SEQUENCE</scope>
    <source>
        <strain evidence="1">CHK176-6737</strain>
    </source>
</reference>
<accession>A0A9D1SMU0</accession>
<dbReference type="Proteomes" id="UP000824125">
    <property type="component" value="Unassembled WGS sequence"/>
</dbReference>
<organism evidence="1 2">
    <name type="scientific">Candidatus Scybalenecus merdavium</name>
    <dbReference type="NCBI Taxonomy" id="2840939"/>
    <lineage>
        <taxon>Bacteria</taxon>
        <taxon>Bacillati</taxon>
        <taxon>Bacillota</taxon>
        <taxon>Clostridia</taxon>
        <taxon>Eubacteriales</taxon>
        <taxon>Oscillospiraceae</taxon>
        <taxon>Oscillospiraceae incertae sedis</taxon>
        <taxon>Candidatus Scybalenecus</taxon>
    </lineage>
</organism>
<dbReference type="AlphaFoldDB" id="A0A9D1SMU0"/>
<sequence>MAENSAPAGRPAVKHRRLANGIITFKKRTGTFALYFPASAKLCKKLSKKFLTSRLRSFIIYTQIKMALCTQKAIFSIFSYTKNSHSVRRKRRGFADFCLFWSLDQDKE</sequence>
<name>A0A9D1SMU0_9FIRM</name>